<evidence type="ECO:0000313" key="3">
    <source>
        <dbReference type="Proteomes" id="UP000228621"/>
    </source>
</evidence>
<proteinExistence type="predicted"/>
<feature type="transmembrane region" description="Helical" evidence="1">
    <location>
        <begin position="28"/>
        <end position="47"/>
    </location>
</feature>
<comment type="caution">
    <text evidence="2">The sequence shown here is derived from an EMBL/GenBank/DDBJ whole genome shotgun (WGS) entry which is preliminary data.</text>
</comment>
<evidence type="ECO:0000313" key="2">
    <source>
        <dbReference type="EMBL" id="PCK30914.1"/>
    </source>
</evidence>
<protein>
    <submittedName>
        <fullName evidence="2">Uncharacterized protein</fullName>
    </submittedName>
</protein>
<keyword evidence="1" id="KW-0812">Transmembrane</keyword>
<evidence type="ECO:0000256" key="1">
    <source>
        <dbReference type="SAM" id="Phobius"/>
    </source>
</evidence>
<dbReference type="EMBL" id="NKHF01000068">
    <property type="protein sequence ID" value="PCK30914.1"/>
    <property type="molecule type" value="Genomic_DNA"/>
</dbReference>
<gene>
    <name evidence="2" type="ORF">CEX98_14925</name>
</gene>
<dbReference type="Proteomes" id="UP000228621">
    <property type="component" value="Unassembled WGS sequence"/>
</dbReference>
<reference evidence="3" key="1">
    <citation type="journal article" date="2019" name="Genome Announc.">
        <title>Draft Genome Sequence of Pseudoalteromonas piscicida Strain 36Y ROTHPW, an Hypersaline Seawater Isolate from the South Coast of Sonora, Mexico.</title>
        <authorList>
            <person name="Sanchez-Diaz R."/>
            <person name="Molina-Garza Z.J."/>
            <person name="Cruz-Suarez L.E."/>
            <person name="Selvin J."/>
            <person name="Kiran G.S."/>
            <person name="Ibarra-Gamez J.C."/>
            <person name="Gomez-Gil B."/>
            <person name="Galaviz-Silva L."/>
        </authorList>
    </citation>
    <scope>NUCLEOTIDE SEQUENCE [LARGE SCALE GENOMIC DNA]</scope>
    <source>
        <strain evidence="3">36Y_RITHPW</strain>
    </source>
</reference>
<accession>A0A2A5JN72</accession>
<dbReference type="AlphaFoldDB" id="A0A2A5JN72"/>
<keyword evidence="1" id="KW-0472">Membrane</keyword>
<name>A0A2A5JN72_PSEO7</name>
<organism evidence="2 3">
    <name type="scientific">Pseudoalteromonas piscicida</name>
    <dbReference type="NCBI Taxonomy" id="43662"/>
    <lineage>
        <taxon>Bacteria</taxon>
        <taxon>Pseudomonadati</taxon>
        <taxon>Pseudomonadota</taxon>
        <taxon>Gammaproteobacteria</taxon>
        <taxon>Alteromonadales</taxon>
        <taxon>Pseudoalteromonadaceae</taxon>
        <taxon>Pseudoalteromonas</taxon>
    </lineage>
</organism>
<feature type="transmembrane region" description="Helical" evidence="1">
    <location>
        <begin position="52"/>
        <end position="71"/>
    </location>
</feature>
<keyword evidence="3" id="KW-1185">Reference proteome</keyword>
<sequence length="87" mass="10076">MFVLFLFWGFVGFGVSLLLQSCVSVLGVWFDCFIFGLFCWYFALFCLENSNLFVYFLCLYWVIAKIGAIFLDYFTFGCLIYCGNVAV</sequence>
<keyword evidence="1" id="KW-1133">Transmembrane helix</keyword>